<evidence type="ECO:0000256" key="6">
    <source>
        <dbReference type="ARBA" id="ARBA00022679"/>
    </source>
</evidence>
<feature type="domain" description="Histidine kinase" evidence="12">
    <location>
        <begin position="381"/>
        <end position="603"/>
    </location>
</feature>
<dbReference type="CDD" id="cd00082">
    <property type="entry name" value="HisKA"/>
    <property type="match status" value="1"/>
</dbReference>
<comment type="subcellular location">
    <subcellularLocation>
        <location evidence="2">Cell membrane</location>
        <topology evidence="2">Multi-pass membrane protein</topology>
    </subcellularLocation>
</comment>
<dbReference type="HOGENOM" id="CLU_370395_0_0_0"/>
<dbReference type="EC" id="2.7.13.3" evidence="3"/>
<keyword evidence="16" id="KW-1185">Reference proteome</keyword>
<comment type="catalytic activity">
    <reaction evidence="1">
        <text>ATP + protein L-histidine = ADP + protein N-phospho-L-histidine.</text>
        <dbReference type="EC" id="2.7.13.3"/>
    </reaction>
</comment>
<feature type="domain" description="Response regulatory" evidence="13">
    <location>
        <begin position="624"/>
        <end position="739"/>
    </location>
</feature>
<dbReference type="InterPro" id="IPR029150">
    <property type="entry name" value="dCache_3"/>
</dbReference>
<dbReference type="PANTHER" id="PTHR43065:SF42">
    <property type="entry name" value="TWO-COMPONENT SENSOR PPRA"/>
    <property type="match status" value="1"/>
</dbReference>
<feature type="domain" description="HAMP" evidence="14">
    <location>
        <begin position="312"/>
        <end position="364"/>
    </location>
</feature>
<dbReference type="Gene3D" id="3.30.565.10">
    <property type="entry name" value="Histidine kinase-like ATPase, C-terminal domain"/>
    <property type="match status" value="1"/>
</dbReference>
<evidence type="ECO:0000259" key="14">
    <source>
        <dbReference type="PROSITE" id="PS50885"/>
    </source>
</evidence>
<keyword evidence="9 11" id="KW-1133">Transmembrane helix</keyword>
<dbReference type="InterPro" id="IPR011006">
    <property type="entry name" value="CheY-like_superfamily"/>
</dbReference>
<dbReference type="SUPFAM" id="SSF47384">
    <property type="entry name" value="Homodimeric domain of signal transducing histidine kinase"/>
    <property type="match status" value="1"/>
</dbReference>
<dbReference type="Gene3D" id="6.10.340.10">
    <property type="match status" value="1"/>
</dbReference>
<protein>
    <recommendedName>
        <fullName evidence="3">histidine kinase</fullName>
        <ecNumber evidence="3">2.7.13.3</ecNumber>
    </recommendedName>
</protein>
<dbReference type="InterPro" id="IPR001789">
    <property type="entry name" value="Sig_transdc_resp-reg_receiver"/>
</dbReference>
<dbReference type="AlphaFoldDB" id="Q1IUC5"/>
<keyword evidence="11" id="KW-0472">Membrane</keyword>
<dbReference type="Pfam" id="PF14827">
    <property type="entry name" value="dCache_3"/>
    <property type="match status" value="1"/>
</dbReference>
<dbReference type="InterPro" id="IPR005467">
    <property type="entry name" value="His_kinase_dom"/>
</dbReference>
<evidence type="ECO:0000256" key="2">
    <source>
        <dbReference type="ARBA" id="ARBA00004651"/>
    </source>
</evidence>
<dbReference type="EMBL" id="CP000360">
    <property type="protein sequence ID" value="ABF39525.1"/>
    <property type="molecule type" value="Genomic_DNA"/>
</dbReference>
<feature type="modified residue" description="4-aspartylphosphate" evidence="10">
    <location>
        <position position="675"/>
    </location>
</feature>
<dbReference type="CDD" id="cd06225">
    <property type="entry name" value="HAMP"/>
    <property type="match status" value="1"/>
</dbReference>
<dbReference type="Gene3D" id="3.40.50.2300">
    <property type="match status" value="1"/>
</dbReference>
<dbReference type="SUPFAM" id="SSF158472">
    <property type="entry name" value="HAMP domain-like"/>
    <property type="match status" value="1"/>
</dbReference>
<dbReference type="OrthoDB" id="9761183at2"/>
<keyword evidence="5 10" id="KW-0597">Phosphoprotein</keyword>
<evidence type="ECO:0000259" key="12">
    <source>
        <dbReference type="PROSITE" id="PS50109"/>
    </source>
</evidence>
<reference evidence="15 16" key="1">
    <citation type="journal article" date="2009" name="Appl. Environ. Microbiol.">
        <title>Three genomes from the phylum Acidobacteria provide insight into the lifestyles of these microorganisms in soils.</title>
        <authorList>
            <person name="Ward N.L."/>
            <person name="Challacombe J.F."/>
            <person name="Janssen P.H."/>
            <person name="Henrissat B."/>
            <person name="Coutinho P.M."/>
            <person name="Wu M."/>
            <person name="Xie G."/>
            <person name="Haft D.H."/>
            <person name="Sait M."/>
            <person name="Badger J."/>
            <person name="Barabote R.D."/>
            <person name="Bradley B."/>
            <person name="Brettin T.S."/>
            <person name="Brinkac L.M."/>
            <person name="Bruce D."/>
            <person name="Creasy T."/>
            <person name="Daugherty S.C."/>
            <person name="Davidsen T.M."/>
            <person name="DeBoy R.T."/>
            <person name="Detter J.C."/>
            <person name="Dodson R.J."/>
            <person name="Durkin A.S."/>
            <person name="Ganapathy A."/>
            <person name="Gwinn-Giglio M."/>
            <person name="Han C.S."/>
            <person name="Khouri H."/>
            <person name="Kiss H."/>
            <person name="Kothari S.P."/>
            <person name="Madupu R."/>
            <person name="Nelson K.E."/>
            <person name="Nelson W.C."/>
            <person name="Paulsen I."/>
            <person name="Penn K."/>
            <person name="Ren Q."/>
            <person name="Rosovitz M.J."/>
            <person name="Selengut J.D."/>
            <person name="Shrivastava S."/>
            <person name="Sullivan S.A."/>
            <person name="Tapia R."/>
            <person name="Thompson L.S."/>
            <person name="Watkins K.L."/>
            <person name="Yang Q."/>
            <person name="Yu C."/>
            <person name="Zafar N."/>
            <person name="Zhou L."/>
            <person name="Kuske C.R."/>
        </authorList>
    </citation>
    <scope>NUCLEOTIDE SEQUENCE [LARGE SCALE GENOMIC DNA]</scope>
    <source>
        <strain evidence="15 16">Ellin345</strain>
    </source>
</reference>
<evidence type="ECO:0000256" key="3">
    <source>
        <dbReference type="ARBA" id="ARBA00012438"/>
    </source>
</evidence>
<dbReference type="InterPro" id="IPR003661">
    <property type="entry name" value="HisK_dim/P_dom"/>
</dbReference>
<organism evidence="15 16">
    <name type="scientific">Koribacter versatilis (strain Ellin345)</name>
    <dbReference type="NCBI Taxonomy" id="204669"/>
    <lineage>
        <taxon>Bacteria</taxon>
        <taxon>Pseudomonadati</taxon>
        <taxon>Acidobacteriota</taxon>
        <taxon>Terriglobia</taxon>
        <taxon>Terriglobales</taxon>
        <taxon>Candidatus Korobacteraceae</taxon>
        <taxon>Candidatus Korobacter</taxon>
    </lineage>
</organism>
<evidence type="ECO:0000256" key="9">
    <source>
        <dbReference type="ARBA" id="ARBA00022989"/>
    </source>
</evidence>
<dbReference type="SMART" id="SM00388">
    <property type="entry name" value="HisKA"/>
    <property type="match status" value="1"/>
</dbReference>
<dbReference type="InterPro" id="IPR029151">
    <property type="entry name" value="Sensor-like_sf"/>
</dbReference>
<dbReference type="InterPro" id="IPR003594">
    <property type="entry name" value="HATPase_dom"/>
</dbReference>
<proteinExistence type="predicted"/>
<dbReference type="SMART" id="SM00387">
    <property type="entry name" value="HATPase_c"/>
    <property type="match status" value="1"/>
</dbReference>
<dbReference type="EnsemblBacteria" id="ABF39525">
    <property type="protein sequence ID" value="ABF39525"/>
    <property type="gene ID" value="Acid345_0520"/>
</dbReference>
<dbReference type="GO" id="GO:0005886">
    <property type="term" value="C:plasma membrane"/>
    <property type="evidence" value="ECO:0007669"/>
    <property type="project" value="UniProtKB-SubCell"/>
</dbReference>
<dbReference type="InterPro" id="IPR036097">
    <property type="entry name" value="HisK_dim/P_sf"/>
</dbReference>
<dbReference type="KEGG" id="aba:Acid345_0520"/>
<dbReference type="InterPro" id="IPR003660">
    <property type="entry name" value="HAMP_dom"/>
</dbReference>
<evidence type="ECO:0000313" key="15">
    <source>
        <dbReference type="EMBL" id="ABF39525.1"/>
    </source>
</evidence>
<dbReference type="InterPro" id="IPR004358">
    <property type="entry name" value="Sig_transdc_His_kin-like_C"/>
</dbReference>
<evidence type="ECO:0000259" key="13">
    <source>
        <dbReference type="PROSITE" id="PS50110"/>
    </source>
</evidence>
<dbReference type="STRING" id="204669.Acid345_0520"/>
<dbReference type="RefSeq" id="WP_011521327.1">
    <property type="nucleotide sequence ID" value="NC_008009.1"/>
</dbReference>
<dbReference type="Gene3D" id="1.10.287.130">
    <property type="match status" value="1"/>
</dbReference>
<dbReference type="eggNOG" id="COG0784">
    <property type="taxonomic scope" value="Bacteria"/>
</dbReference>
<gene>
    <name evidence="15" type="ordered locus">Acid345_0520</name>
</gene>
<evidence type="ECO:0000256" key="10">
    <source>
        <dbReference type="PROSITE-ProRule" id="PRU00169"/>
    </source>
</evidence>
<name>Q1IUC5_KORVE</name>
<dbReference type="SUPFAM" id="SSF52172">
    <property type="entry name" value="CheY-like"/>
    <property type="match status" value="1"/>
</dbReference>
<dbReference type="eggNOG" id="COG4191">
    <property type="taxonomic scope" value="Bacteria"/>
</dbReference>
<dbReference type="Pfam" id="PF00672">
    <property type="entry name" value="HAMP"/>
    <property type="match status" value="1"/>
</dbReference>
<feature type="transmembrane region" description="Helical" evidence="11">
    <location>
        <begin position="284"/>
        <end position="310"/>
    </location>
</feature>
<dbReference type="PRINTS" id="PR00344">
    <property type="entry name" value="BCTRLSENSOR"/>
</dbReference>
<feature type="transmembrane region" description="Helical" evidence="11">
    <location>
        <begin position="32"/>
        <end position="51"/>
    </location>
</feature>
<dbReference type="SMART" id="SM00304">
    <property type="entry name" value="HAMP"/>
    <property type="match status" value="1"/>
</dbReference>
<accession>Q1IUC5</accession>
<dbReference type="SUPFAM" id="SSF55874">
    <property type="entry name" value="ATPase domain of HSP90 chaperone/DNA topoisomerase II/histidine kinase"/>
    <property type="match status" value="1"/>
</dbReference>
<keyword evidence="4" id="KW-1003">Cell membrane</keyword>
<evidence type="ECO:0000256" key="11">
    <source>
        <dbReference type="SAM" id="Phobius"/>
    </source>
</evidence>
<keyword evidence="7 11" id="KW-0812">Transmembrane</keyword>
<dbReference type="PROSITE" id="PS50885">
    <property type="entry name" value="HAMP"/>
    <property type="match status" value="1"/>
</dbReference>
<dbReference type="PROSITE" id="PS50110">
    <property type="entry name" value="RESPONSE_REGULATORY"/>
    <property type="match status" value="1"/>
</dbReference>
<dbReference type="SMART" id="SM00448">
    <property type="entry name" value="REC"/>
    <property type="match status" value="1"/>
</dbReference>
<evidence type="ECO:0000256" key="8">
    <source>
        <dbReference type="ARBA" id="ARBA00022777"/>
    </source>
</evidence>
<dbReference type="Pfam" id="PF00512">
    <property type="entry name" value="HisKA"/>
    <property type="match status" value="1"/>
</dbReference>
<dbReference type="GO" id="GO:0000155">
    <property type="term" value="F:phosphorelay sensor kinase activity"/>
    <property type="evidence" value="ECO:0007669"/>
    <property type="project" value="InterPro"/>
</dbReference>
<dbReference type="SUPFAM" id="SSF103190">
    <property type="entry name" value="Sensory domain-like"/>
    <property type="match status" value="1"/>
</dbReference>
<evidence type="ECO:0000256" key="7">
    <source>
        <dbReference type="ARBA" id="ARBA00022692"/>
    </source>
</evidence>
<evidence type="ECO:0000256" key="4">
    <source>
        <dbReference type="ARBA" id="ARBA00022475"/>
    </source>
</evidence>
<dbReference type="InterPro" id="IPR036890">
    <property type="entry name" value="HATPase_C_sf"/>
</dbReference>
<keyword evidence="8 15" id="KW-0418">Kinase</keyword>
<dbReference type="Pfam" id="PF02518">
    <property type="entry name" value="HATPase_c"/>
    <property type="match status" value="1"/>
</dbReference>
<evidence type="ECO:0000256" key="5">
    <source>
        <dbReference type="ARBA" id="ARBA00022553"/>
    </source>
</evidence>
<dbReference type="Proteomes" id="UP000002432">
    <property type="component" value="Chromosome"/>
</dbReference>
<dbReference type="Pfam" id="PF00072">
    <property type="entry name" value="Response_reg"/>
    <property type="match status" value="1"/>
</dbReference>
<evidence type="ECO:0000256" key="1">
    <source>
        <dbReference type="ARBA" id="ARBA00000085"/>
    </source>
</evidence>
<sequence>MPSSSPVEESQAQSASREEIRKFSGASLRAKFMLAMVLVTSGLTIGALVIVRARVTQHIQEQVQRDLKNSSEYLRSYEGRRAELVDRMAKLVADTPLLKALLTTRDAATIQDGTKSIAAVSGAQLFVATDPGGKILASHGTQASDRAQIEKSIQASMQAGRQRDWWLVNGHLYDVVLTPVSAGAGAETLDVGMLACGFEIDPNLVREIASLTDADVVVRYKDSIILSTLPTGADTSEVRKVQAAGVHDIRVGDERFLLTEVILGQEASSPILVLLKSYDRATAFLTVLNWIVISIGLIAVLAGLGLAYVISNRFTMPLRELLTGVQALQDGMYDYPLEARGNDEAAQLTDAFARMRTALQTSQEQLLRSARMEALGRLAGGVAHDFNNLITIISGYGELALDKSSGDPQLTSFIQEIRKAGERATGLTRQLLAFSRKQVLQAQPLDLNAILSNINKMLRVLVGEDVQLVIVQGAGMPTVMADPGQIEQVIMNLTANARDAMPGGGTLGMTTSVQSGDALTVPSGEKAAERYVVLAISDTGTGMTQDTIKHIFEPFFTTKAPGKGTGLGLATVYGIVQQSGGFLEVQSELGKGTTFRVCLPAVETKPKTVADVVVAAPKQRASGVILVVEDEEPVRRLAIAGLQERGYTVLAAANGREALAVIAAQNRPVDLIVTDVIMPEMGGRELFDVLKRDYPGVKVLFMSGYTDRSLAELGAELEASLMPKPFTPTALAQKVGDILEPNKARTEVKIS</sequence>
<evidence type="ECO:0000313" key="16">
    <source>
        <dbReference type="Proteomes" id="UP000002432"/>
    </source>
</evidence>
<dbReference type="PANTHER" id="PTHR43065">
    <property type="entry name" value="SENSOR HISTIDINE KINASE"/>
    <property type="match status" value="1"/>
</dbReference>
<dbReference type="PROSITE" id="PS50109">
    <property type="entry name" value="HIS_KIN"/>
    <property type="match status" value="1"/>
</dbReference>
<keyword evidence="6" id="KW-0808">Transferase</keyword>